<keyword evidence="7" id="KW-0812">Transmembrane</keyword>
<reference evidence="8" key="1">
    <citation type="submission" date="2020-09" db="EMBL/GenBank/DDBJ databases">
        <title>Comparative genome analyses of four rice-infecting Rhizoctonia solani isolates reveal extensive enrichment of homogalacturonan modification genes.</title>
        <authorList>
            <person name="Lee D.-Y."/>
            <person name="Jeon J."/>
            <person name="Kim K.-T."/>
            <person name="Cheong K."/>
            <person name="Song H."/>
            <person name="Choi G."/>
            <person name="Ko J."/>
            <person name="Opiyo S.O."/>
            <person name="Zuo S."/>
            <person name="Madhav S."/>
            <person name="Lee Y.-H."/>
            <person name="Wang G.-L."/>
        </authorList>
    </citation>
    <scope>NUCLEOTIDE SEQUENCE</scope>
    <source>
        <strain evidence="8">AG1-IA B2</strain>
    </source>
</reference>
<accession>A0A8H7I7Z6</accession>
<comment type="similarity">
    <text evidence="1">Belongs to the peptidase S28 family.</text>
</comment>
<evidence type="ECO:0000313" key="8">
    <source>
        <dbReference type="EMBL" id="KAF8753367.1"/>
    </source>
</evidence>
<keyword evidence="3" id="KW-0732">Signal</keyword>
<dbReference type="PANTHER" id="PTHR11010:SF23">
    <property type="entry name" value="SERINE PEPTIDASE"/>
    <property type="match status" value="1"/>
</dbReference>
<organism evidence="8 9">
    <name type="scientific">Rhizoctonia solani</name>
    <dbReference type="NCBI Taxonomy" id="456999"/>
    <lineage>
        <taxon>Eukaryota</taxon>
        <taxon>Fungi</taxon>
        <taxon>Dikarya</taxon>
        <taxon>Basidiomycota</taxon>
        <taxon>Agaricomycotina</taxon>
        <taxon>Agaricomycetes</taxon>
        <taxon>Cantharellales</taxon>
        <taxon>Ceratobasidiaceae</taxon>
        <taxon>Rhizoctonia</taxon>
    </lineage>
</organism>
<sequence>MEASSPYGLPSLHAVLRRIPEREEDLSHSFQGVLGDNAAYRFFAMGGFLRIVAIALAVGSGVLGGHIVPPRPSVPLAQAPSTPPVRANSNGTTELLPPYDTIYYFDQLIDHKNPSLGTFKQRYYFTYEFYQPGGPIILNVPGESNMEGYSGYLTNRTLPGQIAQVTNGAVVFLEHRCFGESNPYPNLEESTLKYLSVEQAIEGAPRIFGNNVHLPMPGGDQVPTTKAAWVLIGGSYPGAVVSWAMAAKPGVFWAGYSSSGVVQAINWYWGYFEPVRQYMPKNCSADVQKVVNYVDATFTFGKRSEIQALKETLGMGNLSHVDDVAGALRNPLWYWQSLQPGQSDQSFYEFCDALEVKNGVSAGPSGWGLDHALTAYGNYMKTYISEACGSSSQEDCLGSYNPNSTYYTDTSIDNSWRSWNWLLCNEFGSFYALGLHKQEPPWLAIGRYALSCTTLRYGRQCTYFYPKSFPKARFPNTLNINTKYKGWNVNIPRLFFANGKRDPWREATMSSDFYPRKSTDLQPIAVSDGFHCSDLLTRFGASDKTVYDVQQLAIAYFTKWIKEWQDKNPGAVKGGAVTVIDPATKPAPPAFAPLVSPPADASPITVPANVTTPTSAPAPGNKQAKKLIQNSFNYGS</sequence>
<evidence type="ECO:0000256" key="6">
    <source>
        <dbReference type="SAM" id="MobiDB-lite"/>
    </source>
</evidence>
<evidence type="ECO:0000256" key="7">
    <source>
        <dbReference type="SAM" id="Phobius"/>
    </source>
</evidence>
<dbReference type="InterPro" id="IPR008758">
    <property type="entry name" value="Peptidase_S28"/>
</dbReference>
<evidence type="ECO:0000313" key="9">
    <source>
        <dbReference type="Proteomes" id="UP000614334"/>
    </source>
</evidence>
<dbReference type="Gene3D" id="3.40.50.1820">
    <property type="entry name" value="alpha/beta hydrolase"/>
    <property type="match status" value="2"/>
</dbReference>
<keyword evidence="4" id="KW-0378">Hydrolase</keyword>
<keyword evidence="7" id="KW-0472">Membrane</keyword>
<keyword evidence="5" id="KW-0325">Glycoprotein</keyword>
<dbReference type="Proteomes" id="UP000614334">
    <property type="component" value="Unassembled WGS sequence"/>
</dbReference>
<gene>
    <name evidence="8" type="ORF">RHS01_06974</name>
</gene>
<name>A0A8H7I7Z6_9AGAM</name>
<dbReference type="GO" id="GO:0008239">
    <property type="term" value="F:dipeptidyl-peptidase activity"/>
    <property type="evidence" value="ECO:0007669"/>
    <property type="project" value="TreeGrafter"/>
</dbReference>
<evidence type="ECO:0000256" key="1">
    <source>
        <dbReference type="ARBA" id="ARBA00011079"/>
    </source>
</evidence>
<dbReference type="Pfam" id="PF05577">
    <property type="entry name" value="Peptidase_S28"/>
    <property type="match status" value="1"/>
</dbReference>
<dbReference type="AlphaFoldDB" id="A0A8H7I7Z6"/>
<evidence type="ECO:0000256" key="3">
    <source>
        <dbReference type="ARBA" id="ARBA00022729"/>
    </source>
</evidence>
<evidence type="ECO:0000256" key="4">
    <source>
        <dbReference type="ARBA" id="ARBA00022801"/>
    </source>
</evidence>
<feature type="transmembrane region" description="Helical" evidence="7">
    <location>
        <begin position="48"/>
        <end position="68"/>
    </location>
</feature>
<proteinExistence type="inferred from homology"/>
<dbReference type="EMBL" id="JACYCF010000013">
    <property type="protein sequence ID" value="KAF8753367.1"/>
    <property type="molecule type" value="Genomic_DNA"/>
</dbReference>
<keyword evidence="2 8" id="KW-0645">Protease</keyword>
<dbReference type="SUPFAM" id="SSF53474">
    <property type="entry name" value="alpha/beta-Hydrolases"/>
    <property type="match status" value="1"/>
</dbReference>
<dbReference type="GO" id="GO:0006508">
    <property type="term" value="P:proteolysis"/>
    <property type="evidence" value="ECO:0007669"/>
    <property type="project" value="UniProtKB-KW"/>
</dbReference>
<dbReference type="GO" id="GO:0070008">
    <property type="term" value="F:serine-type exopeptidase activity"/>
    <property type="evidence" value="ECO:0007669"/>
    <property type="project" value="InterPro"/>
</dbReference>
<evidence type="ECO:0000256" key="2">
    <source>
        <dbReference type="ARBA" id="ARBA00022670"/>
    </source>
</evidence>
<keyword evidence="7" id="KW-1133">Transmembrane helix</keyword>
<evidence type="ECO:0000256" key="5">
    <source>
        <dbReference type="ARBA" id="ARBA00023180"/>
    </source>
</evidence>
<dbReference type="InterPro" id="IPR029058">
    <property type="entry name" value="AB_hydrolase_fold"/>
</dbReference>
<comment type="caution">
    <text evidence="8">The sequence shown here is derived from an EMBL/GenBank/DDBJ whole genome shotgun (WGS) entry which is preliminary data.</text>
</comment>
<dbReference type="PANTHER" id="PTHR11010">
    <property type="entry name" value="PROTEASE S28 PRO-X CARBOXYPEPTIDASE-RELATED"/>
    <property type="match status" value="1"/>
</dbReference>
<protein>
    <submittedName>
        <fullName evidence="8">Serine protease S28</fullName>
    </submittedName>
</protein>
<feature type="region of interest" description="Disordered" evidence="6">
    <location>
        <begin position="609"/>
        <end position="636"/>
    </location>
</feature>